<keyword evidence="7" id="KW-1185">Reference proteome</keyword>
<evidence type="ECO:0000313" key="6">
    <source>
        <dbReference type="EMBL" id="KAL2491749.1"/>
    </source>
</evidence>
<feature type="compositionally biased region" description="Polar residues" evidence="4">
    <location>
        <begin position="389"/>
        <end position="401"/>
    </location>
</feature>
<feature type="region of interest" description="Disordered" evidence="4">
    <location>
        <begin position="315"/>
        <end position="336"/>
    </location>
</feature>
<proteinExistence type="predicted"/>
<feature type="region of interest" description="Disordered" evidence="4">
    <location>
        <begin position="713"/>
        <end position="732"/>
    </location>
</feature>
<organism evidence="6 7">
    <name type="scientific">Abeliophyllum distichum</name>
    <dbReference type="NCBI Taxonomy" id="126358"/>
    <lineage>
        <taxon>Eukaryota</taxon>
        <taxon>Viridiplantae</taxon>
        <taxon>Streptophyta</taxon>
        <taxon>Embryophyta</taxon>
        <taxon>Tracheophyta</taxon>
        <taxon>Spermatophyta</taxon>
        <taxon>Magnoliopsida</taxon>
        <taxon>eudicotyledons</taxon>
        <taxon>Gunneridae</taxon>
        <taxon>Pentapetalae</taxon>
        <taxon>asterids</taxon>
        <taxon>lamiids</taxon>
        <taxon>Lamiales</taxon>
        <taxon>Oleaceae</taxon>
        <taxon>Forsythieae</taxon>
        <taxon>Abeliophyllum</taxon>
    </lineage>
</organism>
<dbReference type="Pfam" id="PF05641">
    <property type="entry name" value="Agenet"/>
    <property type="match status" value="1"/>
</dbReference>
<dbReference type="PANTHER" id="PTHR31917">
    <property type="entry name" value="AGENET DOMAIN-CONTAINING PROTEIN-RELATED"/>
    <property type="match status" value="1"/>
</dbReference>
<feature type="domain" description="Agenet" evidence="5">
    <location>
        <begin position="132"/>
        <end position="200"/>
    </location>
</feature>
<evidence type="ECO:0000256" key="4">
    <source>
        <dbReference type="SAM" id="MobiDB-lite"/>
    </source>
</evidence>
<protein>
    <submittedName>
        <fullName evidence="6">DUF724 domain-containing protein 3</fullName>
    </submittedName>
</protein>
<sequence length="928" mass="104023">MPRKYLFPEGSLIEVKTDEEGFKDVYFLATCLLADDNESDLLREFVDLKFVRPAPPPLEIVEGFAVNDVVDAFYRDGWWIGVVKKVEEGSRFVVTFQNPPDELQFGISDLRAHWEWIDGLWVLPVHPSKAALMFDVGRKVEVSIEEENCLNAWFPATILEIVTVGSFVVELWRPKVGNEPQPLTVTVDPIHVRPTQPRLKDKKYVLLEKIDAFFDGGWWSGDITKELEDGRYVIFVKQTEKYREFHQSEIRPHLEWKDSKWFASSKDVLIPSSDDEQQGGHICANTTTVAVPVGSLGNGKENTEEKMSHSLNSKKNQMGQLTPFDQKPSNVTTSLTKRRHRLPSDSLDDLSLPLKKLKEGNLVAAASLAPQQQNTLITSSKTMLRGSASPISENTSISSAKQPVPGDLSNNPYGWQGIGKQQKVEDNPTSGSMKKRGRTQELQVESPESVVGGLATGKGSSICKRDRQSHDKESLKLVSEQEQQSNDSTVQRIKESKQPETEESSHRRKRGRPPKTPIKSHQTQVTGNAQKGDAVADEMVIKDCVANEVGLHTTAEVEMTGMEGFLYNQESTMHDNINGLPKQKNRSVSMMKKTHKKVSDEKAIERSLNPNEKHSSKRGRRRATDEKSASQVQDSLDVPGSKTTESNHVVNELKNVIARVPSREFDDEPLSKWIEEMQAPTSVDGSRVSLMRTAEQFVETAKTQKEIAMLTNGSERQKESGMQIPTSGDKGSIVQSEQQSLPFVKNAMLWNAIESMDVFRRIPQKPHFQPLLHTKESSREGLAIGLMVTFSSVVEKASHLQLNDPKIISDDILENVADLERYGFDIQAVRDRVTGLLSVKDRQEKLLGQVEEISCQIVGHNLERNHMDEEIDEIKKQIRNLQEKLSLAESAKETKDLVIASIKSKLLEIKENIATAVCDFEGLAATPL</sequence>
<name>A0ABD1RTK7_9LAMI</name>
<evidence type="ECO:0000256" key="2">
    <source>
        <dbReference type="ARBA" id="ARBA00022604"/>
    </source>
</evidence>
<feature type="domain" description="Agenet" evidence="5">
    <location>
        <begin position="62"/>
        <end position="118"/>
    </location>
</feature>
<evidence type="ECO:0000256" key="3">
    <source>
        <dbReference type="SAM" id="Coils"/>
    </source>
</evidence>
<dbReference type="AlphaFoldDB" id="A0ABD1RTK7"/>
<evidence type="ECO:0000313" key="7">
    <source>
        <dbReference type="Proteomes" id="UP001604336"/>
    </source>
</evidence>
<gene>
    <name evidence="6" type="ORF">Adt_27377</name>
</gene>
<feature type="region of interest" description="Disordered" evidence="4">
    <location>
        <begin position="386"/>
        <end position="531"/>
    </location>
</feature>
<keyword evidence="1" id="KW-0813">Transport</keyword>
<reference evidence="7" key="1">
    <citation type="submission" date="2024-07" db="EMBL/GenBank/DDBJ databases">
        <title>Two chromosome-level genome assemblies of Korean endemic species Abeliophyllum distichum and Forsythia ovata (Oleaceae).</title>
        <authorList>
            <person name="Jang H."/>
        </authorList>
    </citation>
    <scope>NUCLEOTIDE SEQUENCE [LARGE SCALE GENOMIC DNA]</scope>
</reference>
<dbReference type="PANTHER" id="PTHR31917:SF147">
    <property type="entry name" value="AGENET DOMAIN-CONTAINING PROTEIN"/>
    <property type="match status" value="1"/>
</dbReference>
<feature type="domain" description="Agenet" evidence="5">
    <location>
        <begin position="5"/>
        <end position="59"/>
    </location>
</feature>
<dbReference type="InterPro" id="IPR007930">
    <property type="entry name" value="DUF724"/>
</dbReference>
<dbReference type="EMBL" id="JBFOLK010000008">
    <property type="protein sequence ID" value="KAL2491749.1"/>
    <property type="molecule type" value="Genomic_DNA"/>
</dbReference>
<dbReference type="CDD" id="cd20406">
    <property type="entry name" value="Tudor_Agenet_AtDUF_rpt2_4"/>
    <property type="match status" value="2"/>
</dbReference>
<feature type="coiled-coil region" evidence="3">
    <location>
        <begin position="864"/>
        <end position="891"/>
    </location>
</feature>
<dbReference type="Proteomes" id="UP001604336">
    <property type="component" value="Unassembled WGS sequence"/>
</dbReference>
<evidence type="ECO:0000259" key="5">
    <source>
        <dbReference type="SMART" id="SM00743"/>
    </source>
</evidence>
<keyword evidence="3" id="KW-0175">Coiled coil</keyword>
<dbReference type="SMART" id="SM00743">
    <property type="entry name" value="Agenet"/>
    <property type="match status" value="4"/>
</dbReference>
<dbReference type="InterPro" id="IPR008395">
    <property type="entry name" value="Agenet-like_dom"/>
</dbReference>
<feature type="compositionally biased region" description="Basic and acidic residues" evidence="4">
    <location>
        <begin position="463"/>
        <end position="475"/>
    </location>
</feature>
<evidence type="ECO:0000256" key="1">
    <source>
        <dbReference type="ARBA" id="ARBA00022448"/>
    </source>
</evidence>
<feature type="domain" description="Agenet" evidence="5">
    <location>
        <begin position="202"/>
        <end position="258"/>
    </location>
</feature>
<dbReference type="InterPro" id="IPR014002">
    <property type="entry name" value="Agenet_dom_plant"/>
</dbReference>
<comment type="caution">
    <text evidence="6">The sequence shown here is derived from an EMBL/GenBank/DDBJ whole genome shotgun (WGS) entry which is preliminary data.</text>
</comment>
<accession>A0ABD1RTK7</accession>
<feature type="compositionally biased region" description="Polar residues" evidence="4">
    <location>
        <begin position="519"/>
        <end position="529"/>
    </location>
</feature>
<keyword evidence="2" id="KW-0341">Growth regulation</keyword>
<feature type="compositionally biased region" description="Basic and acidic residues" evidence="4">
    <location>
        <begin position="492"/>
        <end position="505"/>
    </location>
</feature>
<dbReference type="Pfam" id="PF05266">
    <property type="entry name" value="DUF724"/>
    <property type="match status" value="1"/>
</dbReference>
<feature type="region of interest" description="Disordered" evidence="4">
    <location>
        <begin position="576"/>
        <end position="645"/>
    </location>
</feature>
<feature type="compositionally biased region" description="Polar residues" evidence="4">
    <location>
        <begin position="480"/>
        <end position="491"/>
    </location>
</feature>